<protein>
    <recommendedName>
        <fullName evidence="5">SH3b domain-containing protein</fullName>
    </recommendedName>
</protein>
<dbReference type="EMBL" id="LGUT01002742">
    <property type="protein sequence ID" value="KOG86575.1"/>
    <property type="molecule type" value="Genomic_DNA"/>
</dbReference>
<dbReference type="Proteomes" id="UP000037020">
    <property type="component" value="Unassembled WGS sequence"/>
</dbReference>
<comment type="caution">
    <text evidence="3">The sequence shown here is derived from an EMBL/GenBank/DDBJ whole genome shotgun (WGS) entry which is preliminary data.</text>
</comment>
<gene>
    <name evidence="3" type="ORF">ADK38_30250</name>
</gene>
<proteinExistence type="predicted"/>
<evidence type="ECO:0008006" key="5">
    <source>
        <dbReference type="Google" id="ProtNLM"/>
    </source>
</evidence>
<sequence>MNLLTKRARFAVAATTPLLLLGAAITATAPAAQAASAGINACTHPGWSNKSPGKGKSKSGKASVRSGPNKGCTLLFSAGRTYTLYYHCWVKNSAGHKWTHLRVDSEGVSGWVYNKNLDDGGSVHPDNKC</sequence>
<feature type="region of interest" description="Disordered" evidence="1">
    <location>
        <begin position="46"/>
        <end position="70"/>
    </location>
</feature>
<name>A0ABR5IZJ3_9ACTN</name>
<feature type="signal peptide" evidence="2">
    <location>
        <begin position="1"/>
        <end position="34"/>
    </location>
</feature>
<evidence type="ECO:0000256" key="1">
    <source>
        <dbReference type="SAM" id="MobiDB-lite"/>
    </source>
</evidence>
<dbReference type="RefSeq" id="WP_030875083.1">
    <property type="nucleotide sequence ID" value="NZ_JBIRHZ010000001.1"/>
</dbReference>
<accession>A0ABR5IZJ3</accession>
<organism evidence="3 4">
    <name type="scientific">Streptomyces varsoviensis</name>
    <dbReference type="NCBI Taxonomy" id="67373"/>
    <lineage>
        <taxon>Bacteria</taxon>
        <taxon>Bacillati</taxon>
        <taxon>Actinomycetota</taxon>
        <taxon>Actinomycetes</taxon>
        <taxon>Kitasatosporales</taxon>
        <taxon>Streptomycetaceae</taxon>
        <taxon>Streptomyces</taxon>
    </lineage>
</organism>
<reference evidence="3 4" key="1">
    <citation type="submission" date="2015-07" db="EMBL/GenBank/DDBJ databases">
        <authorList>
            <person name="Ju K.-S."/>
            <person name="Doroghazi J.R."/>
            <person name="Metcalf W.W."/>
        </authorList>
    </citation>
    <scope>NUCLEOTIDE SEQUENCE [LARGE SCALE GENOMIC DNA]</scope>
    <source>
        <strain evidence="3 4">NRRL B-3589</strain>
    </source>
</reference>
<evidence type="ECO:0000313" key="3">
    <source>
        <dbReference type="EMBL" id="KOG86575.1"/>
    </source>
</evidence>
<evidence type="ECO:0000313" key="4">
    <source>
        <dbReference type="Proteomes" id="UP000037020"/>
    </source>
</evidence>
<feature type="chain" id="PRO_5045558112" description="SH3b domain-containing protein" evidence="2">
    <location>
        <begin position="35"/>
        <end position="129"/>
    </location>
</feature>
<evidence type="ECO:0000256" key="2">
    <source>
        <dbReference type="SAM" id="SignalP"/>
    </source>
</evidence>
<keyword evidence="2" id="KW-0732">Signal</keyword>
<keyword evidence="4" id="KW-1185">Reference proteome</keyword>